<protein>
    <submittedName>
        <fullName evidence="5">ATP-binding cassette domain-containing protein</fullName>
    </submittedName>
</protein>
<name>A0A9D2H2D8_9FIRM</name>
<dbReference type="Pfam" id="PF00005">
    <property type="entry name" value="ABC_tran"/>
    <property type="match status" value="2"/>
</dbReference>
<dbReference type="PANTHER" id="PTHR42855">
    <property type="entry name" value="ABC TRANSPORTER ATP-BINDING SUBUNIT"/>
    <property type="match status" value="1"/>
</dbReference>
<dbReference type="GO" id="GO:0016887">
    <property type="term" value="F:ATP hydrolysis activity"/>
    <property type="evidence" value="ECO:0007669"/>
    <property type="project" value="InterPro"/>
</dbReference>
<dbReference type="AlphaFoldDB" id="A0A9D2H2D8"/>
<evidence type="ECO:0000259" key="4">
    <source>
        <dbReference type="PROSITE" id="PS50893"/>
    </source>
</evidence>
<evidence type="ECO:0000256" key="1">
    <source>
        <dbReference type="ARBA" id="ARBA00022741"/>
    </source>
</evidence>
<gene>
    <name evidence="5" type="ORF">H9797_04635</name>
</gene>
<sequence>MLISFENVCFAYRDVPILQDVSFSLHENESVGFIGGNGEGKTTLLRLLLGELTPDEGNVFRKNNLKIGYLPQNGGLESEGTVLSAMSEVFEEDRRLISRLEQAQAAFSRADEKERISLASELESLQRRIDARDSYHVEVRIRTVLNGMGFEEMYDQVVSTMSGGEKTRLKLCRLLLEEPELLILDEPTNHLDIKTLFWLEDYLTSYRGAMLIVSHDRYFLDRLTSRTLELERGKVLSFKGNYSKYKVLKEELLKQQWREYEKQQEEIAKLQDYIDRNLVRATTAKSALSRVNQLERMEKLEKPVPPPKPPRFVFEYDTQPYERVVEAHHFDLSIDGKLLIKDADFTLLRGEKCALTGENGTGKTTLLKYLLHGSDKVQHAKFVRIGYYDQENADLDPEDRVLDAFWGKNSLMTQTDARKLLAQAGIEAEDVNKKVKELSGGLRAKLELALLESRRGNVLFLDEPTNHLDLPAREALEEALKRFDGTILFVSHDRRFIEAIANKIALIEDNALTLYSGSYREFLDGRSAEKKPALLKEKVEKEKTPVQGYRSKEDRARDAKRKQRTKEIEERLEELEAEEAALNEELTARAADYTAVKEITEKLETLRSESDALYEEYETLI</sequence>
<feature type="domain" description="ABC transporter" evidence="4">
    <location>
        <begin position="325"/>
        <end position="535"/>
    </location>
</feature>
<dbReference type="InterPro" id="IPR027417">
    <property type="entry name" value="P-loop_NTPase"/>
</dbReference>
<dbReference type="Gene3D" id="3.40.50.300">
    <property type="entry name" value="P-loop containing nucleotide triphosphate hydrolases"/>
    <property type="match status" value="2"/>
</dbReference>
<dbReference type="InterPro" id="IPR017871">
    <property type="entry name" value="ABC_transporter-like_CS"/>
</dbReference>
<evidence type="ECO:0000256" key="2">
    <source>
        <dbReference type="ARBA" id="ARBA00022840"/>
    </source>
</evidence>
<dbReference type="EMBL" id="DXAJ01000070">
    <property type="protein sequence ID" value="HJA02649.1"/>
    <property type="molecule type" value="Genomic_DNA"/>
</dbReference>
<dbReference type="PROSITE" id="PS00211">
    <property type="entry name" value="ABC_TRANSPORTER_1"/>
    <property type="match status" value="1"/>
</dbReference>
<feature type="region of interest" description="Disordered" evidence="3">
    <location>
        <begin position="542"/>
        <end position="566"/>
    </location>
</feature>
<reference evidence="5" key="2">
    <citation type="submission" date="2021-04" db="EMBL/GenBank/DDBJ databases">
        <authorList>
            <person name="Gilroy R."/>
        </authorList>
    </citation>
    <scope>NUCLEOTIDE SEQUENCE</scope>
    <source>
        <strain evidence="5">CHK156-179</strain>
    </source>
</reference>
<feature type="compositionally biased region" description="Basic and acidic residues" evidence="3">
    <location>
        <begin position="542"/>
        <end position="557"/>
    </location>
</feature>
<dbReference type="FunFam" id="3.40.50.300:FF:000011">
    <property type="entry name" value="Putative ABC transporter ATP-binding component"/>
    <property type="match status" value="1"/>
</dbReference>
<dbReference type="SUPFAM" id="SSF52540">
    <property type="entry name" value="P-loop containing nucleoside triphosphate hydrolases"/>
    <property type="match status" value="2"/>
</dbReference>
<keyword evidence="2 5" id="KW-0067">ATP-binding</keyword>
<organism evidence="5 6">
    <name type="scientific">Candidatus Gallimonas gallistercoris</name>
    <dbReference type="NCBI Taxonomy" id="2838602"/>
    <lineage>
        <taxon>Bacteria</taxon>
        <taxon>Bacillati</taxon>
        <taxon>Bacillota</taxon>
        <taxon>Clostridia</taxon>
        <taxon>Candidatus Gallimonas</taxon>
    </lineage>
</organism>
<dbReference type="InterPro" id="IPR032781">
    <property type="entry name" value="ABC_tran_Xtn"/>
</dbReference>
<dbReference type="Pfam" id="PF12848">
    <property type="entry name" value="ABC_tran_Xtn"/>
    <property type="match status" value="1"/>
</dbReference>
<keyword evidence="1" id="KW-0547">Nucleotide-binding</keyword>
<dbReference type="GO" id="GO:0005524">
    <property type="term" value="F:ATP binding"/>
    <property type="evidence" value="ECO:0007669"/>
    <property type="project" value="UniProtKB-KW"/>
</dbReference>
<dbReference type="PROSITE" id="PS50893">
    <property type="entry name" value="ABC_TRANSPORTER_2"/>
    <property type="match status" value="2"/>
</dbReference>
<proteinExistence type="predicted"/>
<evidence type="ECO:0000256" key="3">
    <source>
        <dbReference type="SAM" id="MobiDB-lite"/>
    </source>
</evidence>
<dbReference type="InterPro" id="IPR003439">
    <property type="entry name" value="ABC_transporter-like_ATP-bd"/>
</dbReference>
<accession>A0A9D2H2D8</accession>
<comment type="caution">
    <text evidence="5">The sequence shown here is derived from an EMBL/GenBank/DDBJ whole genome shotgun (WGS) entry which is preliminary data.</text>
</comment>
<reference evidence="5" key="1">
    <citation type="journal article" date="2021" name="PeerJ">
        <title>Extensive microbial diversity within the chicken gut microbiome revealed by metagenomics and culture.</title>
        <authorList>
            <person name="Gilroy R."/>
            <person name="Ravi A."/>
            <person name="Getino M."/>
            <person name="Pursley I."/>
            <person name="Horton D.L."/>
            <person name="Alikhan N.F."/>
            <person name="Baker D."/>
            <person name="Gharbi K."/>
            <person name="Hall N."/>
            <person name="Watson M."/>
            <person name="Adriaenssens E.M."/>
            <person name="Foster-Nyarko E."/>
            <person name="Jarju S."/>
            <person name="Secka A."/>
            <person name="Antonio M."/>
            <person name="Oren A."/>
            <person name="Chaudhuri R.R."/>
            <person name="La Ragione R."/>
            <person name="Hildebrand F."/>
            <person name="Pallen M.J."/>
        </authorList>
    </citation>
    <scope>NUCLEOTIDE SEQUENCE</scope>
    <source>
        <strain evidence="5">CHK156-179</strain>
    </source>
</reference>
<evidence type="ECO:0000313" key="6">
    <source>
        <dbReference type="Proteomes" id="UP000824221"/>
    </source>
</evidence>
<dbReference type="InterPro" id="IPR003593">
    <property type="entry name" value="AAA+_ATPase"/>
</dbReference>
<feature type="domain" description="ABC transporter" evidence="4">
    <location>
        <begin position="3"/>
        <end position="257"/>
    </location>
</feature>
<dbReference type="SMART" id="SM00382">
    <property type="entry name" value="AAA"/>
    <property type="match status" value="2"/>
</dbReference>
<dbReference type="Proteomes" id="UP000824221">
    <property type="component" value="Unassembled WGS sequence"/>
</dbReference>
<dbReference type="PANTHER" id="PTHR42855:SF2">
    <property type="entry name" value="DRUG RESISTANCE ABC TRANSPORTER,ATP-BINDING PROTEIN"/>
    <property type="match status" value="1"/>
</dbReference>
<dbReference type="CDD" id="cd03221">
    <property type="entry name" value="ABCF_EF-3"/>
    <property type="match status" value="1"/>
</dbReference>
<dbReference type="InterPro" id="IPR051309">
    <property type="entry name" value="ABCF_ATPase"/>
</dbReference>
<evidence type="ECO:0000313" key="5">
    <source>
        <dbReference type="EMBL" id="HJA02649.1"/>
    </source>
</evidence>